<evidence type="ECO:0000256" key="6">
    <source>
        <dbReference type="ARBA" id="ARBA00023136"/>
    </source>
</evidence>
<keyword evidence="6 7" id="KW-0472">Membrane</keyword>
<evidence type="ECO:0000313" key="13">
    <source>
        <dbReference type="Proteomes" id="UP000465302"/>
    </source>
</evidence>
<accession>A0A2A7MV98</accession>
<feature type="domain" description="ABC transmembrane type-1" evidence="9">
    <location>
        <begin position="91"/>
        <end position="271"/>
    </location>
</feature>
<comment type="subcellular location">
    <subcellularLocation>
        <location evidence="1 7">Cell membrane</location>
        <topology evidence="1 7">Multi-pass membrane protein</topology>
    </subcellularLocation>
</comment>
<feature type="transmembrane region" description="Helical" evidence="7">
    <location>
        <begin position="39"/>
        <end position="59"/>
    </location>
</feature>
<feature type="transmembrane region" description="Helical" evidence="7">
    <location>
        <begin position="157"/>
        <end position="176"/>
    </location>
</feature>
<keyword evidence="12" id="KW-1185">Reference proteome</keyword>
<reference evidence="10 13" key="2">
    <citation type="journal article" date="2019" name="Emerg. Microbes Infect.">
        <title>Comprehensive subspecies identification of 175 nontuberculous mycobacteria species based on 7547 genomic profiles.</title>
        <authorList>
            <person name="Matsumoto Y."/>
            <person name="Kinjo T."/>
            <person name="Motooka D."/>
            <person name="Nabeya D."/>
            <person name="Jung N."/>
            <person name="Uechi K."/>
            <person name="Horii T."/>
            <person name="Iida T."/>
            <person name="Fujita J."/>
            <person name="Nakamura S."/>
        </authorList>
    </citation>
    <scope>NUCLEOTIDE SEQUENCE [LARGE SCALE GENOMIC DNA]</scope>
    <source>
        <strain evidence="10 13">JCM 6377</strain>
    </source>
</reference>
<evidence type="ECO:0000313" key="10">
    <source>
        <dbReference type="EMBL" id="GFG55550.1"/>
    </source>
</evidence>
<keyword evidence="5 7" id="KW-1133">Transmembrane helix</keyword>
<evidence type="ECO:0000256" key="4">
    <source>
        <dbReference type="ARBA" id="ARBA00022692"/>
    </source>
</evidence>
<keyword evidence="4 7" id="KW-0812">Transmembrane</keyword>
<dbReference type="CDD" id="cd06261">
    <property type="entry name" value="TM_PBP2"/>
    <property type="match status" value="1"/>
</dbReference>
<feature type="transmembrane region" description="Helical" evidence="7">
    <location>
        <begin position="97"/>
        <end position="116"/>
    </location>
</feature>
<dbReference type="PROSITE" id="PS50928">
    <property type="entry name" value="ABC_TM1"/>
    <property type="match status" value="1"/>
</dbReference>
<proteinExistence type="inferred from homology"/>
<dbReference type="SUPFAM" id="SSF161098">
    <property type="entry name" value="MetI-like"/>
    <property type="match status" value="1"/>
</dbReference>
<keyword evidence="3" id="KW-1003">Cell membrane</keyword>
<feature type="region of interest" description="Disordered" evidence="8">
    <location>
        <begin position="1"/>
        <end position="29"/>
    </location>
</feature>
<dbReference type="EMBL" id="PDCP01000045">
    <property type="protein sequence ID" value="PEG35427.1"/>
    <property type="molecule type" value="Genomic_DNA"/>
</dbReference>
<evidence type="ECO:0000313" key="11">
    <source>
        <dbReference type="EMBL" id="PEG35427.1"/>
    </source>
</evidence>
<dbReference type="GO" id="GO:0055085">
    <property type="term" value="P:transmembrane transport"/>
    <property type="evidence" value="ECO:0007669"/>
    <property type="project" value="InterPro"/>
</dbReference>
<evidence type="ECO:0000256" key="7">
    <source>
        <dbReference type="RuleBase" id="RU363032"/>
    </source>
</evidence>
<dbReference type="InterPro" id="IPR000515">
    <property type="entry name" value="MetI-like"/>
</dbReference>
<comment type="similarity">
    <text evidence="7">Belongs to the binding-protein-dependent transport system permease family.</text>
</comment>
<evidence type="ECO:0000259" key="9">
    <source>
        <dbReference type="PROSITE" id="PS50928"/>
    </source>
</evidence>
<dbReference type="EMBL" id="BLKS01000004">
    <property type="protein sequence ID" value="GFG55550.1"/>
    <property type="molecule type" value="Genomic_DNA"/>
</dbReference>
<dbReference type="InterPro" id="IPR035906">
    <property type="entry name" value="MetI-like_sf"/>
</dbReference>
<keyword evidence="2 7" id="KW-0813">Transport</keyword>
<evidence type="ECO:0000313" key="12">
    <source>
        <dbReference type="Proteomes" id="UP000220914"/>
    </source>
</evidence>
<evidence type="ECO:0000256" key="5">
    <source>
        <dbReference type="ARBA" id="ARBA00022989"/>
    </source>
</evidence>
<evidence type="ECO:0000256" key="8">
    <source>
        <dbReference type="SAM" id="MobiDB-lite"/>
    </source>
</evidence>
<dbReference type="PANTHER" id="PTHR30151">
    <property type="entry name" value="ALKANE SULFONATE ABC TRANSPORTER-RELATED, MEMBRANE SUBUNIT"/>
    <property type="match status" value="1"/>
</dbReference>
<feature type="transmembrane region" description="Helical" evidence="7">
    <location>
        <begin position="221"/>
        <end position="242"/>
    </location>
</feature>
<dbReference type="OrthoDB" id="3260236at2"/>
<feature type="transmembrane region" description="Helical" evidence="7">
    <location>
        <begin position="128"/>
        <end position="151"/>
    </location>
</feature>
<name>A0A2A7MV98_MYCAG</name>
<reference evidence="10" key="3">
    <citation type="submission" date="2020-02" db="EMBL/GenBank/DDBJ databases">
        <authorList>
            <person name="Matsumoto Y."/>
            <person name="Motooka D."/>
            <person name="Nakamura S."/>
        </authorList>
    </citation>
    <scope>NUCLEOTIDE SEQUENCE</scope>
    <source>
        <strain evidence="10">JCM 6377</strain>
    </source>
</reference>
<dbReference type="Proteomes" id="UP000220914">
    <property type="component" value="Unassembled WGS sequence"/>
</dbReference>
<feature type="transmembrane region" description="Helical" evidence="7">
    <location>
        <begin position="254"/>
        <end position="274"/>
    </location>
</feature>
<evidence type="ECO:0000256" key="3">
    <source>
        <dbReference type="ARBA" id="ARBA00022475"/>
    </source>
</evidence>
<protein>
    <submittedName>
        <fullName evidence="10">Taurine ABC transporter permease</fullName>
    </submittedName>
</protein>
<dbReference type="RefSeq" id="WP_097942174.1">
    <property type="nucleotide sequence ID" value="NZ_BLKS01000004.1"/>
</dbReference>
<dbReference type="Gene3D" id="1.10.3720.10">
    <property type="entry name" value="MetI-like"/>
    <property type="match status" value="1"/>
</dbReference>
<dbReference type="PANTHER" id="PTHR30151:SF20">
    <property type="entry name" value="ABC TRANSPORTER PERMEASE PROTEIN HI_0355-RELATED"/>
    <property type="match status" value="1"/>
</dbReference>
<organism evidence="11 12">
    <name type="scientific">Mycolicibacterium agri</name>
    <name type="common">Mycobacterium agri</name>
    <dbReference type="NCBI Taxonomy" id="36811"/>
    <lineage>
        <taxon>Bacteria</taxon>
        <taxon>Bacillati</taxon>
        <taxon>Actinomycetota</taxon>
        <taxon>Actinomycetes</taxon>
        <taxon>Mycobacteriales</taxon>
        <taxon>Mycobacteriaceae</taxon>
        <taxon>Mycolicibacterium</taxon>
    </lineage>
</organism>
<reference evidence="11 12" key="1">
    <citation type="submission" date="2017-10" db="EMBL/GenBank/DDBJ databases">
        <title>The new phylogeny of genus Mycobacterium.</title>
        <authorList>
            <person name="Tortoli E."/>
            <person name="Trovato A."/>
            <person name="Cirillo D.M."/>
        </authorList>
    </citation>
    <scope>NUCLEOTIDE SEQUENCE [LARGE SCALE GENOMIC DNA]</scope>
    <source>
        <strain evidence="11 12">CCUG37673</strain>
    </source>
</reference>
<gene>
    <name evidence="11" type="ORF">CQY20_21820</name>
    <name evidence="10" type="ORF">MAGR_69910</name>
</gene>
<dbReference type="GO" id="GO:0005886">
    <property type="term" value="C:plasma membrane"/>
    <property type="evidence" value="ECO:0007669"/>
    <property type="project" value="UniProtKB-SubCell"/>
</dbReference>
<evidence type="ECO:0000256" key="2">
    <source>
        <dbReference type="ARBA" id="ARBA00022448"/>
    </source>
</evidence>
<sequence>MTTSSSVQATGTVQAPATTKGLAGGPPSGKIAARAKRKASVWAVRMAFIAAILGVWQWLGIRDGGLFVPTFTDTVVALIEQARNGILWPAVWASNQSLLIGFPVSIVLGLLVGFVLGRRRGVDRASSYWLDIALVVPMVALVPVIIVAFGLTLTARVVAVFLFTFPVVALNARAAVRVPSAQLEEMAVSFGASPLQVWRTVILPGAAAPLFTGTRIALSRAISGMIVIELTLIPAGLGGTIIKYTSQFSAPNLYAMTLAVVLEGLILVGLATWLERAVIRRLKGVSRG</sequence>
<dbReference type="Proteomes" id="UP000465302">
    <property type="component" value="Unassembled WGS sequence"/>
</dbReference>
<comment type="caution">
    <text evidence="11">The sequence shown here is derived from an EMBL/GenBank/DDBJ whole genome shotgun (WGS) entry which is preliminary data.</text>
</comment>
<dbReference type="Pfam" id="PF00528">
    <property type="entry name" value="BPD_transp_1"/>
    <property type="match status" value="1"/>
</dbReference>
<dbReference type="AlphaFoldDB" id="A0A2A7MV98"/>
<feature type="compositionally biased region" description="Polar residues" evidence="8">
    <location>
        <begin position="1"/>
        <end position="17"/>
    </location>
</feature>
<evidence type="ECO:0000256" key="1">
    <source>
        <dbReference type="ARBA" id="ARBA00004651"/>
    </source>
</evidence>